<dbReference type="RefSeq" id="WP_089967112.1">
    <property type="nucleotide sequence ID" value="NZ_FNJM01000002.1"/>
</dbReference>
<dbReference type="Pfam" id="PF07510">
    <property type="entry name" value="GmrSD_C"/>
    <property type="match status" value="1"/>
</dbReference>
<dbReference type="AlphaFoldDB" id="A0A1H0QDW9"/>
<organism evidence="2 3">
    <name type="scientific">Clostridium gasigenes</name>
    <dbReference type="NCBI Taxonomy" id="94869"/>
    <lineage>
        <taxon>Bacteria</taxon>
        <taxon>Bacillati</taxon>
        <taxon>Bacillota</taxon>
        <taxon>Clostridia</taxon>
        <taxon>Eubacteriales</taxon>
        <taxon>Clostridiaceae</taxon>
        <taxon>Clostridium</taxon>
    </lineage>
</organism>
<protein>
    <recommendedName>
        <fullName evidence="1">GmrSD restriction endonucleases C-terminal domain-containing protein</fullName>
    </recommendedName>
</protein>
<evidence type="ECO:0000313" key="3">
    <source>
        <dbReference type="Proteomes" id="UP000198597"/>
    </source>
</evidence>
<evidence type="ECO:0000259" key="1">
    <source>
        <dbReference type="Pfam" id="PF07510"/>
    </source>
</evidence>
<feature type="domain" description="GmrSD restriction endonucleases C-terminal" evidence="1">
    <location>
        <begin position="22"/>
        <end position="157"/>
    </location>
</feature>
<dbReference type="InterPro" id="IPR011089">
    <property type="entry name" value="GmrSD_C"/>
</dbReference>
<accession>A0A1H0QDW9</accession>
<keyword evidence="3" id="KW-1185">Reference proteome</keyword>
<proteinExistence type="predicted"/>
<name>A0A1H0QDW9_9CLOT</name>
<dbReference type="STRING" id="94869.SAMN04488529_102297"/>
<sequence>MNFKELNDLFRNKNKSPEITEANILAAGYSPETSNRKLYLLFNIWYEQFNFRPSFKENEPNIDHIFPQSALKKVKVKGDKGRSVQKYKVPEINQIGNCMLLTLNENQGAGKSDILPKDWFATKSKEYLEMHLIPQDKNLWEIDNYEEFIKERNKLIVNKVN</sequence>
<gene>
    <name evidence="2" type="ORF">SAMN04488529_102297</name>
</gene>
<dbReference type="EMBL" id="FNJM01000002">
    <property type="protein sequence ID" value="SDP14909.1"/>
    <property type="molecule type" value="Genomic_DNA"/>
</dbReference>
<dbReference type="OrthoDB" id="9798761at2"/>
<dbReference type="PANTHER" id="PTHR37292:SF2">
    <property type="entry name" value="DUF262 DOMAIN-CONTAINING PROTEIN"/>
    <property type="match status" value="1"/>
</dbReference>
<reference evidence="2 3" key="1">
    <citation type="submission" date="2016-10" db="EMBL/GenBank/DDBJ databases">
        <authorList>
            <person name="de Groot N.N."/>
        </authorList>
    </citation>
    <scope>NUCLEOTIDE SEQUENCE [LARGE SCALE GENOMIC DNA]</scope>
    <source>
        <strain evidence="2 3">DSM 12272</strain>
    </source>
</reference>
<evidence type="ECO:0000313" key="2">
    <source>
        <dbReference type="EMBL" id="SDP14909.1"/>
    </source>
</evidence>
<dbReference type="Proteomes" id="UP000198597">
    <property type="component" value="Unassembled WGS sequence"/>
</dbReference>
<dbReference type="PANTHER" id="PTHR37292">
    <property type="entry name" value="VNG6097C"/>
    <property type="match status" value="1"/>
</dbReference>